<dbReference type="EMBL" id="JAEIOT010000005">
    <property type="protein sequence ID" value="MBI8999979.1"/>
    <property type="molecule type" value="Genomic_DNA"/>
</dbReference>
<dbReference type="InterPro" id="IPR003439">
    <property type="entry name" value="ABC_transporter-like_ATP-bd"/>
</dbReference>
<keyword evidence="3" id="KW-1185">Reference proteome</keyword>
<evidence type="ECO:0000259" key="1">
    <source>
        <dbReference type="Pfam" id="PF00005"/>
    </source>
</evidence>
<organism evidence="2 3">
    <name type="scientific">Corynebacterium marambiense</name>
    <dbReference type="NCBI Taxonomy" id="2765364"/>
    <lineage>
        <taxon>Bacteria</taxon>
        <taxon>Bacillati</taxon>
        <taxon>Actinomycetota</taxon>
        <taxon>Actinomycetes</taxon>
        <taxon>Mycobacteriales</taxon>
        <taxon>Corynebacteriaceae</taxon>
        <taxon>Corynebacterium</taxon>
    </lineage>
</organism>
<proteinExistence type="predicted"/>
<keyword evidence="2" id="KW-0067">ATP-binding</keyword>
<feature type="domain" description="ABC transporter" evidence="1">
    <location>
        <begin position="3"/>
        <end position="32"/>
    </location>
</feature>
<comment type="caution">
    <text evidence="2">The sequence shown here is derived from an EMBL/GenBank/DDBJ whole genome shotgun (WGS) entry which is preliminary data.</text>
</comment>
<keyword evidence="2" id="KW-0547">Nucleotide-binding</keyword>
<sequence length="37" mass="3993">MALDGLDFSVEKGAIHGLVDRNGAGKTTLMKCRFNLI</sequence>
<dbReference type="InterPro" id="IPR027417">
    <property type="entry name" value="P-loop_NTPase"/>
</dbReference>
<dbReference type="Gene3D" id="3.40.50.300">
    <property type="entry name" value="P-loop containing nucleotide triphosphate hydrolases"/>
    <property type="match status" value="1"/>
</dbReference>
<name>A0ABS0VT91_9CORY</name>
<dbReference type="RefSeq" id="WP_198735445.1">
    <property type="nucleotide sequence ID" value="NZ_JAEIOT010000005.1"/>
</dbReference>
<protein>
    <submittedName>
        <fullName evidence="2">ATP-binding cassette domain-containing protein</fullName>
    </submittedName>
</protein>
<gene>
    <name evidence="2" type="ORF">JDV76_03200</name>
</gene>
<evidence type="ECO:0000313" key="2">
    <source>
        <dbReference type="EMBL" id="MBI8999979.1"/>
    </source>
</evidence>
<reference evidence="2 3" key="1">
    <citation type="submission" date="2020-12" db="EMBL/GenBank/DDBJ databases">
        <title>Genome public.</title>
        <authorList>
            <person name="Sun Q."/>
        </authorList>
    </citation>
    <scope>NUCLEOTIDE SEQUENCE [LARGE SCALE GENOMIC DNA]</scope>
    <source>
        <strain evidence="2 3">CCM 8864</strain>
    </source>
</reference>
<dbReference type="GO" id="GO:0005524">
    <property type="term" value="F:ATP binding"/>
    <property type="evidence" value="ECO:0007669"/>
    <property type="project" value="UniProtKB-KW"/>
</dbReference>
<dbReference type="Proteomes" id="UP000625574">
    <property type="component" value="Unassembled WGS sequence"/>
</dbReference>
<dbReference type="SUPFAM" id="SSF52540">
    <property type="entry name" value="P-loop containing nucleoside triphosphate hydrolases"/>
    <property type="match status" value="1"/>
</dbReference>
<dbReference type="Pfam" id="PF00005">
    <property type="entry name" value="ABC_tran"/>
    <property type="match status" value="1"/>
</dbReference>
<accession>A0ABS0VT91</accession>
<evidence type="ECO:0000313" key="3">
    <source>
        <dbReference type="Proteomes" id="UP000625574"/>
    </source>
</evidence>